<gene>
    <name evidence="1" type="ORF">BMI91_15860</name>
</gene>
<organism evidence="1 2">
    <name type="scientific">Thioclava sediminum</name>
    <dbReference type="NCBI Taxonomy" id="1915319"/>
    <lineage>
        <taxon>Bacteria</taxon>
        <taxon>Pseudomonadati</taxon>
        <taxon>Pseudomonadota</taxon>
        <taxon>Alphaproteobacteria</taxon>
        <taxon>Rhodobacterales</taxon>
        <taxon>Paracoccaceae</taxon>
        <taxon>Thioclava</taxon>
    </lineage>
</organism>
<keyword evidence="2" id="KW-1185">Reference proteome</keyword>
<evidence type="ECO:0008006" key="3">
    <source>
        <dbReference type="Google" id="ProtNLM"/>
    </source>
</evidence>
<dbReference type="EMBL" id="MPZV01000004">
    <property type="protein sequence ID" value="OOY22937.1"/>
    <property type="molecule type" value="Genomic_DNA"/>
</dbReference>
<protein>
    <recommendedName>
        <fullName evidence="3">Flagellin</fullName>
    </recommendedName>
</protein>
<evidence type="ECO:0000313" key="1">
    <source>
        <dbReference type="EMBL" id="OOY22937.1"/>
    </source>
</evidence>
<dbReference type="RefSeq" id="WP_078605847.1">
    <property type="nucleotide sequence ID" value="NZ_MPZV01000004.1"/>
</dbReference>
<evidence type="ECO:0000313" key="2">
    <source>
        <dbReference type="Proteomes" id="UP000190787"/>
    </source>
</evidence>
<dbReference type="Proteomes" id="UP000190787">
    <property type="component" value="Unassembled WGS sequence"/>
</dbReference>
<accession>A0ABX3MU85</accession>
<name>A0ABX3MU85_9RHOB</name>
<dbReference type="SUPFAM" id="SSF64518">
    <property type="entry name" value="Phase 1 flagellin"/>
    <property type="match status" value="1"/>
</dbReference>
<sequence length="333" mass="35016">MNYLSVGDMALNFQMRRHNAALDTKLATLTQEVTSGIKSDLGAAVSGDFGALSAIDRSLRLFDAFDLATTEASQYADAMQRSLERIGNLDDGISTALMSAATTSSKIMIDATVASAAEKFDALIATLNTNSVGRYIFAGDQGDTTPLSDAETIITSLSAEISGATNATDVLATLDTWFADPSGFSATSYQGGEARGKFHITEGETAAIDVTANDLRVKDAIKGYAIGTLLDRGLFDGDLAQRSALAKEAGERIHSGSLATVELAAEVGSFEGKVASAATRNDTERASLEIARTKLIGADPYASATALEAVRSQIETLYLLTSRLANLSMTDYM</sequence>
<comment type="caution">
    <text evidence="1">The sequence shown here is derived from an EMBL/GenBank/DDBJ whole genome shotgun (WGS) entry which is preliminary data.</text>
</comment>
<proteinExistence type="predicted"/>
<reference evidence="1 2" key="1">
    <citation type="submission" date="2016-11" db="EMBL/GenBank/DDBJ databases">
        <title>A multilocus sequence analysis scheme for characterization of bacteria in the genus Thioclava.</title>
        <authorList>
            <person name="Liu Y."/>
            <person name="Shao Z."/>
        </authorList>
    </citation>
    <scope>NUCLEOTIDE SEQUENCE [LARGE SCALE GENOMIC DNA]</scope>
    <source>
        <strain evidence="1 2">TAW-CT134</strain>
    </source>
</reference>